<feature type="region of interest" description="Disordered" evidence="1">
    <location>
        <begin position="299"/>
        <end position="329"/>
    </location>
</feature>
<name>A0ABN1GQM3_9ACTN</name>
<accession>A0ABN1GQM3</accession>
<evidence type="ECO:0000313" key="3">
    <source>
        <dbReference type="EMBL" id="GAA0616672.1"/>
    </source>
</evidence>
<protein>
    <recommendedName>
        <fullName evidence="5">Sortase</fullName>
    </recommendedName>
</protein>
<evidence type="ECO:0008006" key="5">
    <source>
        <dbReference type="Google" id="ProtNLM"/>
    </source>
</evidence>
<gene>
    <name evidence="3" type="ORF">GCM10009547_18460</name>
</gene>
<proteinExistence type="predicted"/>
<organism evidence="3 4">
    <name type="scientific">Sporichthya brevicatena</name>
    <dbReference type="NCBI Taxonomy" id="171442"/>
    <lineage>
        <taxon>Bacteria</taxon>
        <taxon>Bacillati</taxon>
        <taxon>Actinomycetota</taxon>
        <taxon>Actinomycetes</taxon>
        <taxon>Sporichthyales</taxon>
        <taxon>Sporichthyaceae</taxon>
        <taxon>Sporichthya</taxon>
    </lineage>
</organism>
<reference evidence="3 4" key="1">
    <citation type="journal article" date="2019" name="Int. J. Syst. Evol. Microbiol.">
        <title>The Global Catalogue of Microorganisms (GCM) 10K type strain sequencing project: providing services to taxonomists for standard genome sequencing and annotation.</title>
        <authorList>
            <consortium name="The Broad Institute Genomics Platform"/>
            <consortium name="The Broad Institute Genome Sequencing Center for Infectious Disease"/>
            <person name="Wu L."/>
            <person name="Ma J."/>
        </authorList>
    </citation>
    <scope>NUCLEOTIDE SEQUENCE [LARGE SCALE GENOMIC DNA]</scope>
    <source>
        <strain evidence="3 4">JCM 10671</strain>
    </source>
</reference>
<feature type="compositionally biased region" description="Low complexity" evidence="1">
    <location>
        <begin position="308"/>
        <end position="329"/>
    </location>
</feature>
<keyword evidence="2" id="KW-1133">Transmembrane helix</keyword>
<evidence type="ECO:0000256" key="2">
    <source>
        <dbReference type="SAM" id="Phobius"/>
    </source>
</evidence>
<keyword evidence="2" id="KW-0472">Membrane</keyword>
<evidence type="ECO:0000256" key="1">
    <source>
        <dbReference type="SAM" id="MobiDB-lite"/>
    </source>
</evidence>
<keyword evidence="4" id="KW-1185">Reference proteome</keyword>
<keyword evidence="2" id="KW-0812">Transmembrane</keyword>
<comment type="caution">
    <text evidence="3">The sequence shown here is derived from an EMBL/GenBank/DDBJ whole genome shotgun (WGS) entry which is preliminary data.</text>
</comment>
<feature type="transmembrane region" description="Helical" evidence="2">
    <location>
        <begin position="375"/>
        <end position="397"/>
    </location>
</feature>
<dbReference type="Proteomes" id="UP001500957">
    <property type="component" value="Unassembled WGS sequence"/>
</dbReference>
<evidence type="ECO:0000313" key="4">
    <source>
        <dbReference type="Proteomes" id="UP001500957"/>
    </source>
</evidence>
<dbReference type="EMBL" id="BAAAHE010000014">
    <property type="protein sequence ID" value="GAA0616672.1"/>
    <property type="molecule type" value="Genomic_DNA"/>
</dbReference>
<sequence length="407" mass="39653">MAVAALGTGLLALGGPTARADSTFEAVADARLAAVNFTAEPPVIFGQLVDAGGSVAQASLNSLGNSTAFASDPYPSESAVLAPGLIAGLTGGATSDVVPAYPLIASSNFPSVPEKRVQAGPVTLEATSGVATSRGSTANGANTGLASVTRDPSDDRVTARAEVAGSSVVLSDALVLNGVRSAATASRLPSGQIELTSSFDVAALTIAGQRVPLSDALTGPDGALSAATAAGRALLDALAAQGTTIQYLPAEKTEDGITSAGLRIRSIQAAPPELASGLERVIAEVTIGQTAARVTNRALPQTGGLGPDLGTTPALTPGTGAPVDGAVAPGVLPGTAPGGAVPGVAPGQAQLPATDVVSAIGSPGALITDLDIGRFYLVLLLAGAALLAWVQLIRVFGGAPAAKGTPS</sequence>